<accession>A0ABP9FBM2</accession>
<dbReference type="InterPro" id="IPR043129">
    <property type="entry name" value="ATPase_NBD"/>
</dbReference>
<name>A0ABP9FBM2_9ACTN</name>
<dbReference type="Proteomes" id="UP001501521">
    <property type="component" value="Unassembled WGS sequence"/>
</dbReference>
<dbReference type="Gene3D" id="3.30.420.40">
    <property type="match status" value="2"/>
</dbReference>
<dbReference type="RefSeq" id="WP_345581007.1">
    <property type="nucleotide sequence ID" value="NZ_BAABLV010000020.1"/>
</dbReference>
<comment type="caution">
    <text evidence="2">The sequence shown here is derived from an EMBL/GenBank/DDBJ whole genome shotgun (WGS) entry which is preliminary data.</text>
</comment>
<sequence>MTWTVGIDTSHVVAVGIARDGEPVARVIVDDTRAHAEALMPSVLEACAQAGIALTDVDEFAVGMGPGPFTGLRVGIATAWTLALAGHKPVHGVCSLDVVALQRVLAVPAAGGDASKGTPAFVVAADARRKELYWATYDAEGNRLGEPQVSAPTELPDLPVAGAVPAEYHEFLHIQGPDALDPAVLAARWASLAPAGDEPYYLRAADATVPGKPKSALPRLRARR</sequence>
<dbReference type="NCBIfam" id="TIGR03725">
    <property type="entry name" value="T6A_YeaZ"/>
    <property type="match status" value="1"/>
</dbReference>
<dbReference type="EMBL" id="BAABLV010000020">
    <property type="protein sequence ID" value="GAA4897301.1"/>
    <property type="molecule type" value="Genomic_DNA"/>
</dbReference>
<dbReference type="CDD" id="cd24032">
    <property type="entry name" value="ASKHA_NBD_TsaB"/>
    <property type="match status" value="1"/>
</dbReference>
<protein>
    <submittedName>
        <fullName evidence="2">tRNA (Adenosine(37)-N6)-threonylcarbamoyltransferase complex dimerization subunit type 1 TsaB</fullName>
    </submittedName>
</protein>
<dbReference type="SUPFAM" id="SSF53067">
    <property type="entry name" value="Actin-like ATPase domain"/>
    <property type="match status" value="2"/>
</dbReference>
<evidence type="ECO:0000313" key="3">
    <source>
        <dbReference type="Proteomes" id="UP001501521"/>
    </source>
</evidence>
<gene>
    <name evidence="2" type="primary">tsaB</name>
    <name evidence="2" type="ORF">GCM10025789_13980</name>
</gene>
<dbReference type="InterPro" id="IPR022496">
    <property type="entry name" value="T6A_TsaB"/>
</dbReference>
<evidence type="ECO:0000259" key="1">
    <source>
        <dbReference type="Pfam" id="PF00814"/>
    </source>
</evidence>
<dbReference type="Pfam" id="PF00814">
    <property type="entry name" value="TsaD"/>
    <property type="match status" value="1"/>
</dbReference>
<dbReference type="PANTHER" id="PTHR11735">
    <property type="entry name" value="TRNA N6-ADENOSINE THREONYLCARBAMOYLTRANSFERASE"/>
    <property type="match status" value="1"/>
</dbReference>
<keyword evidence="3" id="KW-1185">Reference proteome</keyword>
<evidence type="ECO:0000313" key="2">
    <source>
        <dbReference type="EMBL" id="GAA4897301.1"/>
    </source>
</evidence>
<organism evidence="2 3">
    <name type="scientific">Tessaracoccus lubricantis</name>
    <dbReference type="NCBI Taxonomy" id="545543"/>
    <lineage>
        <taxon>Bacteria</taxon>
        <taxon>Bacillati</taxon>
        <taxon>Actinomycetota</taxon>
        <taxon>Actinomycetes</taxon>
        <taxon>Propionibacteriales</taxon>
        <taxon>Propionibacteriaceae</taxon>
        <taxon>Tessaracoccus</taxon>
    </lineage>
</organism>
<dbReference type="PANTHER" id="PTHR11735:SF11">
    <property type="entry name" value="TRNA THREONYLCARBAMOYLADENOSINE BIOSYNTHESIS PROTEIN TSAB"/>
    <property type="match status" value="1"/>
</dbReference>
<dbReference type="InterPro" id="IPR000905">
    <property type="entry name" value="Gcp-like_dom"/>
</dbReference>
<feature type="domain" description="Gcp-like" evidence="1">
    <location>
        <begin position="33"/>
        <end position="164"/>
    </location>
</feature>
<proteinExistence type="predicted"/>
<reference evidence="3" key="1">
    <citation type="journal article" date="2019" name="Int. J. Syst. Evol. Microbiol.">
        <title>The Global Catalogue of Microorganisms (GCM) 10K type strain sequencing project: providing services to taxonomists for standard genome sequencing and annotation.</title>
        <authorList>
            <consortium name="The Broad Institute Genomics Platform"/>
            <consortium name="The Broad Institute Genome Sequencing Center for Infectious Disease"/>
            <person name="Wu L."/>
            <person name="Ma J."/>
        </authorList>
    </citation>
    <scope>NUCLEOTIDE SEQUENCE [LARGE SCALE GENOMIC DNA]</scope>
    <source>
        <strain evidence="3">JCM 19125</strain>
    </source>
</reference>